<evidence type="ECO:0000313" key="2">
    <source>
        <dbReference type="EMBL" id="OMJ68553.1"/>
    </source>
</evidence>
<dbReference type="EMBL" id="MPUH01001312">
    <property type="protein sequence ID" value="OMJ68553.1"/>
    <property type="molecule type" value="Genomic_DNA"/>
</dbReference>
<accession>A0A1R2AVJ7</accession>
<feature type="coiled-coil region" evidence="1">
    <location>
        <begin position="66"/>
        <end position="93"/>
    </location>
</feature>
<organism evidence="2 3">
    <name type="scientific">Stentor coeruleus</name>
    <dbReference type="NCBI Taxonomy" id="5963"/>
    <lineage>
        <taxon>Eukaryota</taxon>
        <taxon>Sar</taxon>
        <taxon>Alveolata</taxon>
        <taxon>Ciliophora</taxon>
        <taxon>Postciliodesmatophora</taxon>
        <taxon>Heterotrichea</taxon>
        <taxon>Heterotrichida</taxon>
        <taxon>Stentoridae</taxon>
        <taxon>Stentor</taxon>
    </lineage>
</organism>
<protein>
    <submittedName>
        <fullName evidence="2">Uncharacterized protein</fullName>
    </submittedName>
</protein>
<dbReference type="AlphaFoldDB" id="A0A1R2AVJ7"/>
<proteinExistence type="predicted"/>
<evidence type="ECO:0000313" key="3">
    <source>
        <dbReference type="Proteomes" id="UP000187209"/>
    </source>
</evidence>
<keyword evidence="3" id="KW-1185">Reference proteome</keyword>
<sequence length="312" mass="35927">MKQAFQMKESNRHTIPSSQRLIELEEELRSANDTIEKMRKERSFESEIENELNDVKSKLRIITTKFANVRKERDGLKKENRILQNEILELQSNMRHMVPGYQNVSAAFPMLNEITDITSQFYKCDCQDLFFEILGPELSMDGIIYFFKAAFPRILDIIKGYFVPAEEALKNTAALETLEGPIMNVLRKSYQASWKKLLRNSVTTANLQRVVDDIQRVLRLDNCSSTSSKQIYDFLYKLAEILFVYYINDPPVKCAIDLIGQQVEFNSLHHDAIDGFIRPGDLCMVILPPVAKGTGEIMTRAAVLHVDYEMNV</sequence>
<comment type="caution">
    <text evidence="2">The sequence shown here is derived from an EMBL/GenBank/DDBJ whole genome shotgun (WGS) entry which is preliminary data.</text>
</comment>
<name>A0A1R2AVJ7_9CILI</name>
<dbReference type="Proteomes" id="UP000187209">
    <property type="component" value="Unassembled WGS sequence"/>
</dbReference>
<evidence type="ECO:0000256" key="1">
    <source>
        <dbReference type="SAM" id="Coils"/>
    </source>
</evidence>
<reference evidence="2 3" key="1">
    <citation type="submission" date="2016-11" db="EMBL/GenBank/DDBJ databases">
        <title>The macronuclear genome of Stentor coeruleus: a giant cell with tiny introns.</title>
        <authorList>
            <person name="Slabodnick M."/>
            <person name="Ruby J.G."/>
            <person name="Reiff S.B."/>
            <person name="Swart E.C."/>
            <person name="Gosai S."/>
            <person name="Prabakaran S."/>
            <person name="Witkowska E."/>
            <person name="Larue G.E."/>
            <person name="Fisher S."/>
            <person name="Freeman R.M."/>
            <person name="Gunawardena J."/>
            <person name="Chu W."/>
            <person name="Stover N.A."/>
            <person name="Gregory B.D."/>
            <person name="Nowacki M."/>
            <person name="Derisi J."/>
            <person name="Roy S.W."/>
            <person name="Marshall W.F."/>
            <person name="Sood P."/>
        </authorList>
    </citation>
    <scope>NUCLEOTIDE SEQUENCE [LARGE SCALE GENOMIC DNA]</scope>
    <source>
        <strain evidence="2">WM001</strain>
    </source>
</reference>
<gene>
    <name evidence="2" type="ORF">SteCoe_33958</name>
</gene>
<dbReference type="OrthoDB" id="307756at2759"/>
<keyword evidence="1" id="KW-0175">Coiled coil</keyword>